<organism evidence="5 6">
    <name type="scientific">Thalassoglobus polymorphus</name>
    <dbReference type="NCBI Taxonomy" id="2527994"/>
    <lineage>
        <taxon>Bacteria</taxon>
        <taxon>Pseudomonadati</taxon>
        <taxon>Planctomycetota</taxon>
        <taxon>Planctomycetia</taxon>
        <taxon>Planctomycetales</taxon>
        <taxon>Planctomycetaceae</taxon>
        <taxon>Thalassoglobus</taxon>
    </lineage>
</organism>
<accession>A0A517QN16</accession>
<dbReference type="InterPro" id="IPR015914">
    <property type="entry name" value="PAPs_N"/>
</dbReference>
<dbReference type="Pfam" id="PF16656">
    <property type="entry name" value="Pur_ac_phosph_N"/>
    <property type="match status" value="1"/>
</dbReference>
<protein>
    <submittedName>
        <fullName evidence="5">3-phytase</fullName>
        <ecNumber evidence="5">3.1.3.8</ecNumber>
    </submittedName>
</protein>
<dbReference type="SUPFAM" id="SSF50956">
    <property type="entry name" value="Thermostable phytase (3-phytase)"/>
    <property type="match status" value="1"/>
</dbReference>
<dbReference type="InterPro" id="IPR029052">
    <property type="entry name" value="Metallo-depent_PP-like"/>
</dbReference>
<dbReference type="Gene3D" id="2.120.10.30">
    <property type="entry name" value="TolB, C-terminal domain"/>
    <property type="match status" value="1"/>
</dbReference>
<evidence type="ECO:0000256" key="3">
    <source>
        <dbReference type="SAM" id="SignalP"/>
    </source>
</evidence>
<dbReference type="PROSITE" id="PS51662">
    <property type="entry name" value="BP_PHYTASE"/>
    <property type="match status" value="1"/>
</dbReference>
<dbReference type="EMBL" id="CP036267">
    <property type="protein sequence ID" value="QDT32957.1"/>
    <property type="molecule type" value="Genomic_DNA"/>
</dbReference>
<name>A0A517QN16_9PLAN</name>
<gene>
    <name evidence="5" type="primary">phy</name>
    <name evidence="5" type="ORF">Mal48_22070</name>
</gene>
<feature type="chain" id="PRO_5021903968" evidence="3">
    <location>
        <begin position="31"/>
        <end position="790"/>
    </location>
</feature>
<feature type="domain" description="BPP" evidence="4">
    <location>
        <begin position="471"/>
        <end position="787"/>
    </location>
</feature>
<feature type="signal peptide" evidence="3">
    <location>
        <begin position="1"/>
        <end position="30"/>
    </location>
</feature>
<dbReference type="GO" id="GO:0016158">
    <property type="term" value="F:inositol hexakisphosphate 3-phosphatase activity"/>
    <property type="evidence" value="ECO:0007669"/>
    <property type="project" value="UniProtKB-EC"/>
</dbReference>
<dbReference type="EC" id="3.1.3.8" evidence="5"/>
<sequence precursor="true">MKSNPLRKILPVTIVAFALPAMGLTQLVFAHDGDEEHEHEHQPPTAEVREVYKPTLLPDRIVLTWTGDPATSQAVTWRTSTQITQGIAEIAKAEAGPGFPAKAVRVNATSQALLTNLSTAHYHTVEFQDLQPKTKYAYRVGDGVNWSEWFHFTTASSQPEPFSFIYFGDAQNDVRSMWSRVIREAYGDAPEAAFMLHAGDLVNRAEADHEWGEWFGAGNWVNAMVPSIAVPGNHEQAKLPDGSRRLSHHWRPTFAFPENGPPGLEESCYTLVYQGVRIIGLNSNHQQEDQAVWLDKVLSENECQWVVCTFHHPMHSTGKDRDNSELRALWKPVLDEHQVDLVLQGHDHTYGRTGLKTPRGLPQTISNVPTGVSKQDEATGTVYVVSVSGPKMYSLQPHPFMVRTAEDTQLYQIITIDGNELRYEARTAVGKLYDAFTLHKKEGEINELIDQIPETPERRRVPEKPAPNDETKQSMLKSNGVPVVEPSMRLLNPEAVDQDDLCIWRHPVDPALSTIITSDKSANRIFVYDLEGKLLSSHEVAKPGNIDIRGNFPLAGNRVDLVVANQRDDGERLVAFRVDPKTRELVRVDRGDLMTGPNYGGCLYHSLKTDRFYFFSTSEEAGTVQFELKDDGDGQVISTKVRTLPLGKSEGAVADDQSGIVYIAEEEKGIWKVGAEPGDSTTGELVVTVGQDGIQGDLEGVTLTAPNEGDRFLVFSDQGASTMHVLPLDGSTTTKRFTIDGVKETDGIDLTMTPLGDKYPNGIFACHSDEDRCPIVVTPIERIHEALHRE</sequence>
<dbReference type="Gene3D" id="3.60.21.10">
    <property type="match status" value="1"/>
</dbReference>
<evidence type="ECO:0000256" key="1">
    <source>
        <dbReference type="ARBA" id="ARBA00022729"/>
    </source>
</evidence>
<dbReference type="InterPro" id="IPR008963">
    <property type="entry name" value="Purple_acid_Pase-like_N"/>
</dbReference>
<dbReference type="KEGG" id="tpol:Mal48_22070"/>
<dbReference type="GO" id="GO:0046872">
    <property type="term" value="F:metal ion binding"/>
    <property type="evidence" value="ECO:0007669"/>
    <property type="project" value="InterPro"/>
</dbReference>
<dbReference type="InterPro" id="IPR003431">
    <property type="entry name" value="B-propeller_Phytase"/>
</dbReference>
<dbReference type="SUPFAM" id="SSF49363">
    <property type="entry name" value="Purple acid phosphatase, N-terminal domain"/>
    <property type="match status" value="1"/>
</dbReference>
<evidence type="ECO:0000313" key="6">
    <source>
        <dbReference type="Proteomes" id="UP000315724"/>
    </source>
</evidence>
<evidence type="ECO:0000256" key="2">
    <source>
        <dbReference type="SAM" id="MobiDB-lite"/>
    </source>
</evidence>
<dbReference type="PANTHER" id="PTHR22953">
    <property type="entry name" value="ACID PHOSPHATASE RELATED"/>
    <property type="match status" value="1"/>
</dbReference>
<keyword evidence="6" id="KW-1185">Reference proteome</keyword>
<dbReference type="Gene3D" id="2.60.40.380">
    <property type="entry name" value="Purple acid phosphatase-like, N-terminal"/>
    <property type="match status" value="1"/>
</dbReference>
<dbReference type="Pfam" id="PF00149">
    <property type="entry name" value="Metallophos"/>
    <property type="match status" value="1"/>
</dbReference>
<dbReference type="InterPro" id="IPR039331">
    <property type="entry name" value="PAPs-like"/>
</dbReference>
<evidence type="ECO:0000313" key="5">
    <source>
        <dbReference type="EMBL" id="QDT32957.1"/>
    </source>
</evidence>
<dbReference type="Pfam" id="PF02333">
    <property type="entry name" value="Phytase"/>
    <property type="match status" value="1"/>
</dbReference>
<proteinExistence type="predicted"/>
<feature type="compositionally biased region" description="Basic and acidic residues" evidence="2">
    <location>
        <begin position="455"/>
        <end position="472"/>
    </location>
</feature>
<reference evidence="5 6" key="1">
    <citation type="submission" date="2019-02" db="EMBL/GenBank/DDBJ databases">
        <title>Deep-cultivation of Planctomycetes and their phenomic and genomic characterization uncovers novel biology.</title>
        <authorList>
            <person name="Wiegand S."/>
            <person name="Jogler M."/>
            <person name="Boedeker C."/>
            <person name="Pinto D."/>
            <person name="Vollmers J."/>
            <person name="Rivas-Marin E."/>
            <person name="Kohn T."/>
            <person name="Peeters S.H."/>
            <person name="Heuer A."/>
            <person name="Rast P."/>
            <person name="Oberbeckmann S."/>
            <person name="Bunk B."/>
            <person name="Jeske O."/>
            <person name="Meyerdierks A."/>
            <person name="Storesund J.E."/>
            <person name="Kallscheuer N."/>
            <person name="Luecker S."/>
            <person name="Lage O.M."/>
            <person name="Pohl T."/>
            <person name="Merkel B.J."/>
            <person name="Hornburger P."/>
            <person name="Mueller R.-W."/>
            <person name="Bruemmer F."/>
            <person name="Labrenz M."/>
            <person name="Spormann A.M."/>
            <person name="Op den Camp H."/>
            <person name="Overmann J."/>
            <person name="Amann R."/>
            <person name="Jetten M.S.M."/>
            <person name="Mascher T."/>
            <person name="Medema M.H."/>
            <person name="Devos D.P."/>
            <person name="Kaster A.-K."/>
            <person name="Ovreas L."/>
            <person name="Rohde M."/>
            <person name="Galperin M.Y."/>
            <person name="Jogler C."/>
        </authorList>
    </citation>
    <scope>NUCLEOTIDE SEQUENCE [LARGE SCALE GENOMIC DNA]</scope>
    <source>
        <strain evidence="5 6">Mal48</strain>
    </source>
</reference>
<dbReference type="OrthoDB" id="9809781at2"/>
<dbReference type="SUPFAM" id="SSF56300">
    <property type="entry name" value="Metallo-dependent phosphatases"/>
    <property type="match status" value="1"/>
</dbReference>
<feature type="region of interest" description="Disordered" evidence="2">
    <location>
        <begin position="453"/>
        <end position="477"/>
    </location>
</feature>
<keyword evidence="5" id="KW-0378">Hydrolase</keyword>
<dbReference type="InterPro" id="IPR011042">
    <property type="entry name" value="6-blade_b-propeller_TolB-like"/>
</dbReference>
<evidence type="ECO:0000259" key="4">
    <source>
        <dbReference type="PROSITE" id="PS51662"/>
    </source>
</evidence>
<dbReference type="Proteomes" id="UP000315724">
    <property type="component" value="Chromosome"/>
</dbReference>
<dbReference type="InterPro" id="IPR004843">
    <property type="entry name" value="Calcineurin-like_PHP"/>
</dbReference>
<keyword evidence="1 3" id="KW-0732">Signal</keyword>
<dbReference type="AlphaFoldDB" id="A0A517QN16"/>
<dbReference type="PANTHER" id="PTHR22953:SF153">
    <property type="entry name" value="PURPLE ACID PHOSPHATASE"/>
    <property type="match status" value="1"/>
</dbReference>
<dbReference type="GO" id="GO:0003993">
    <property type="term" value="F:acid phosphatase activity"/>
    <property type="evidence" value="ECO:0007669"/>
    <property type="project" value="InterPro"/>
</dbReference>
<dbReference type="RefSeq" id="WP_145198609.1">
    <property type="nucleotide sequence ID" value="NZ_CP036267.1"/>
</dbReference>